<keyword evidence="5" id="KW-1185">Reference proteome</keyword>
<gene>
    <name evidence="4" type="ORF">Val02_57720</name>
</gene>
<dbReference type="EMBL" id="BOPF01000023">
    <property type="protein sequence ID" value="GIJ48886.1"/>
    <property type="molecule type" value="Genomic_DNA"/>
</dbReference>
<dbReference type="GO" id="GO:0071949">
    <property type="term" value="F:FAD binding"/>
    <property type="evidence" value="ECO:0007669"/>
    <property type="project" value="InterPro"/>
</dbReference>
<dbReference type="PANTHER" id="PTHR13789:SF309">
    <property type="entry name" value="PUTATIVE (AFU_ORTHOLOGUE AFUA_6G14510)-RELATED"/>
    <property type="match status" value="1"/>
</dbReference>
<evidence type="ECO:0000256" key="1">
    <source>
        <dbReference type="ARBA" id="ARBA00023002"/>
    </source>
</evidence>
<evidence type="ECO:0000313" key="4">
    <source>
        <dbReference type="EMBL" id="GIJ48886.1"/>
    </source>
</evidence>
<accession>A0A8J3YP98</accession>
<keyword evidence="1" id="KW-0560">Oxidoreductase</keyword>
<dbReference type="InterPro" id="IPR002938">
    <property type="entry name" value="FAD-bd"/>
</dbReference>
<proteinExistence type="predicted"/>
<evidence type="ECO:0000259" key="3">
    <source>
        <dbReference type="Pfam" id="PF01494"/>
    </source>
</evidence>
<dbReference type="PRINTS" id="PR00420">
    <property type="entry name" value="RNGMNOXGNASE"/>
</dbReference>
<dbReference type="InterPro" id="IPR036188">
    <property type="entry name" value="FAD/NAD-bd_sf"/>
</dbReference>
<name>A0A8J3YP98_9ACTN</name>
<evidence type="ECO:0000256" key="2">
    <source>
        <dbReference type="ARBA" id="ARBA00023033"/>
    </source>
</evidence>
<dbReference type="Proteomes" id="UP000619260">
    <property type="component" value="Unassembled WGS sequence"/>
</dbReference>
<comment type="caution">
    <text evidence="4">The sequence shown here is derived from an EMBL/GenBank/DDBJ whole genome shotgun (WGS) entry which is preliminary data.</text>
</comment>
<protein>
    <submittedName>
        <fullName evidence="4">FAD-dependent oxidoreductase</fullName>
    </submittedName>
</protein>
<evidence type="ECO:0000313" key="5">
    <source>
        <dbReference type="Proteomes" id="UP000619260"/>
    </source>
</evidence>
<dbReference type="PANTHER" id="PTHR13789">
    <property type="entry name" value="MONOOXYGENASE"/>
    <property type="match status" value="1"/>
</dbReference>
<dbReference type="AlphaFoldDB" id="A0A8J3YP98"/>
<dbReference type="RefSeq" id="WP_203902359.1">
    <property type="nucleotide sequence ID" value="NZ_BOPF01000023.1"/>
</dbReference>
<dbReference type="Pfam" id="PF01494">
    <property type="entry name" value="FAD_binding_3"/>
    <property type="match status" value="1"/>
</dbReference>
<dbReference type="SUPFAM" id="SSF51905">
    <property type="entry name" value="FAD/NAD(P)-binding domain"/>
    <property type="match status" value="1"/>
</dbReference>
<feature type="domain" description="FAD-binding" evidence="3">
    <location>
        <begin position="3"/>
        <end position="332"/>
    </location>
</feature>
<dbReference type="GO" id="GO:0004497">
    <property type="term" value="F:monooxygenase activity"/>
    <property type="evidence" value="ECO:0007669"/>
    <property type="project" value="UniProtKB-KW"/>
</dbReference>
<sequence length="362" mass="38904">MRAVVVGAGIVGLTSAIALHRSGIEAVVHEQAPEIRAAGAGLGLWANALEVFDELGLGERVRGIGRPAEMYFRDHAGELIQPSGFSADDHRYLLVHRAKLNDLLADAVGRENIRLDSRLVGYDETDAGVTARFHDGTTVEADVLVGADGAYSVVRSLLLPGSDAVNHDGHHAWRAVVRPPEGTTIDRAVIVLGEKRTRGGYVPTADGTVYWLVNQFDADPLHGTPKEQAAERAAFLDTTGWNPALPALIESTPDEQVLHNQIMLVPPLPRWVSQRVALAGDSAHALSPHITAGASLGVEDGLLLARLLASSGGVADALTAYERDRIPHYRTVNELSKRVEDAATPEEFAANYVAFSHWMISR</sequence>
<dbReference type="InterPro" id="IPR050493">
    <property type="entry name" value="FAD-dep_Monooxygenase_BioMet"/>
</dbReference>
<keyword evidence="2" id="KW-0503">Monooxygenase</keyword>
<reference evidence="4" key="1">
    <citation type="submission" date="2021-01" db="EMBL/GenBank/DDBJ databases">
        <title>Whole genome shotgun sequence of Virgisporangium aliadipatigenens NBRC 105644.</title>
        <authorList>
            <person name="Komaki H."/>
            <person name="Tamura T."/>
        </authorList>
    </citation>
    <scope>NUCLEOTIDE SEQUENCE</scope>
    <source>
        <strain evidence="4">NBRC 105644</strain>
    </source>
</reference>
<dbReference type="Gene3D" id="3.50.50.60">
    <property type="entry name" value="FAD/NAD(P)-binding domain"/>
    <property type="match status" value="1"/>
</dbReference>
<organism evidence="4 5">
    <name type="scientific">Virgisporangium aliadipatigenens</name>
    <dbReference type="NCBI Taxonomy" id="741659"/>
    <lineage>
        <taxon>Bacteria</taxon>
        <taxon>Bacillati</taxon>
        <taxon>Actinomycetota</taxon>
        <taxon>Actinomycetes</taxon>
        <taxon>Micromonosporales</taxon>
        <taxon>Micromonosporaceae</taxon>
        <taxon>Virgisporangium</taxon>
    </lineage>
</organism>